<dbReference type="PROSITE" id="PS51257">
    <property type="entry name" value="PROKAR_LIPOPROTEIN"/>
    <property type="match status" value="1"/>
</dbReference>
<proteinExistence type="predicted"/>
<protein>
    <recommendedName>
        <fullName evidence="4">DUF3515 domain-containing protein</fullName>
    </recommendedName>
</protein>
<evidence type="ECO:0000313" key="2">
    <source>
        <dbReference type="EMBL" id="NJC22681.1"/>
    </source>
</evidence>
<evidence type="ECO:0000256" key="1">
    <source>
        <dbReference type="SAM" id="SignalP"/>
    </source>
</evidence>
<accession>A0A846RWS8</accession>
<gene>
    <name evidence="2" type="ORF">BJ994_001757</name>
</gene>
<evidence type="ECO:0008006" key="4">
    <source>
        <dbReference type="Google" id="ProtNLM"/>
    </source>
</evidence>
<keyword evidence="3" id="KW-1185">Reference proteome</keyword>
<evidence type="ECO:0000313" key="3">
    <source>
        <dbReference type="Proteomes" id="UP000547458"/>
    </source>
</evidence>
<dbReference type="EMBL" id="JAATJL010000001">
    <property type="protein sequence ID" value="NJC22681.1"/>
    <property type="molecule type" value="Genomic_DNA"/>
</dbReference>
<organism evidence="2 3">
    <name type="scientific">Arthrobacter pigmenti</name>
    <dbReference type="NCBI Taxonomy" id="271432"/>
    <lineage>
        <taxon>Bacteria</taxon>
        <taxon>Bacillati</taxon>
        <taxon>Actinomycetota</taxon>
        <taxon>Actinomycetes</taxon>
        <taxon>Micrococcales</taxon>
        <taxon>Micrococcaceae</taxon>
        <taxon>Arthrobacter</taxon>
    </lineage>
</organism>
<keyword evidence="1" id="KW-0732">Signal</keyword>
<reference evidence="2 3" key="1">
    <citation type="submission" date="2020-03" db="EMBL/GenBank/DDBJ databases">
        <title>Sequencing the genomes of 1000 actinobacteria strains.</title>
        <authorList>
            <person name="Klenk H.-P."/>
        </authorList>
    </citation>
    <scope>NUCLEOTIDE SEQUENCE [LARGE SCALE GENOMIC DNA]</scope>
    <source>
        <strain evidence="2 3">DSM 16403</strain>
    </source>
</reference>
<dbReference type="RefSeq" id="WP_167993421.1">
    <property type="nucleotide sequence ID" value="NZ_JAATJL010000001.1"/>
</dbReference>
<feature type="signal peptide" evidence="1">
    <location>
        <begin position="1"/>
        <end position="33"/>
    </location>
</feature>
<dbReference type="Proteomes" id="UP000547458">
    <property type="component" value="Unassembled WGS sequence"/>
</dbReference>
<feature type="chain" id="PRO_5032453219" description="DUF3515 domain-containing protein" evidence="1">
    <location>
        <begin position="34"/>
        <end position="165"/>
    </location>
</feature>
<name>A0A846RWS8_9MICC</name>
<dbReference type="AlphaFoldDB" id="A0A846RWS8"/>
<dbReference type="InterPro" id="IPR021903">
    <property type="entry name" value="DUF3515"/>
</dbReference>
<comment type="caution">
    <text evidence="2">The sequence shown here is derived from an EMBL/GenBank/DDBJ whole genome shotgun (WGS) entry which is preliminary data.</text>
</comment>
<dbReference type="Pfam" id="PF12028">
    <property type="entry name" value="DUF3515"/>
    <property type="match status" value="1"/>
</dbReference>
<sequence length="165" mass="17152">MPFQPRAFLRAAGPGALLIAALSACSPIVNVNAAGDAANPDCAEVMIALPPDVAGYELRETNSQATAAWGDPSKVVLRCGVEIPGPTTDACASVNDVDWIIAESTESDIWTATTYGRNPAVEVLFNPNEVASSTVLVDLGGPVSQIEQTEECLSLNDTVELPPEG</sequence>